<protein>
    <submittedName>
        <fullName evidence="1">Uncharacterized protein</fullName>
    </submittedName>
</protein>
<dbReference type="EMBL" id="VSRR010011933">
    <property type="protein sequence ID" value="MPC53849.1"/>
    <property type="molecule type" value="Genomic_DNA"/>
</dbReference>
<name>A0A5B7G8B8_PORTR</name>
<accession>A0A5B7G8B8</accession>
<evidence type="ECO:0000313" key="1">
    <source>
        <dbReference type="EMBL" id="MPC53849.1"/>
    </source>
</evidence>
<gene>
    <name evidence="1" type="ORF">E2C01_047751</name>
</gene>
<proteinExistence type="predicted"/>
<organism evidence="1 2">
    <name type="scientific">Portunus trituberculatus</name>
    <name type="common">Swimming crab</name>
    <name type="synonym">Neptunus trituberculatus</name>
    <dbReference type="NCBI Taxonomy" id="210409"/>
    <lineage>
        <taxon>Eukaryota</taxon>
        <taxon>Metazoa</taxon>
        <taxon>Ecdysozoa</taxon>
        <taxon>Arthropoda</taxon>
        <taxon>Crustacea</taxon>
        <taxon>Multicrustacea</taxon>
        <taxon>Malacostraca</taxon>
        <taxon>Eumalacostraca</taxon>
        <taxon>Eucarida</taxon>
        <taxon>Decapoda</taxon>
        <taxon>Pleocyemata</taxon>
        <taxon>Brachyura</taxon>
        <taxon>Eubrachyura</taxon>
        <taxon>Portunoidea</taxon>
        <taxon>Portunidae</taxon>
        <taxon>Portuninae</taxon>
        <taxon>Portunus</taxon>
    </lineage>
</organism>
<evidence type="ECO:0000313" key="2">
    <source>
        <dbReference type="Proteomes" id="UP000324222"/>
    </source>
</evidence>
<dbReference type="AlphaFoldDB" id="A0A5B7G8B8"/>
<reference evidence="1 2" key="1">
    <citation type="submission" date="2019-05" db="EMBL/GenBank/DDBJ databases">
        <title>Another draft genome of Portunus trituberculatus and its Hox gene families provides insights of decapod evolution.</title>
        <authorList>
            <person name="Jeong J.-H."/>
            <person name="Song I."/>
            <person name="Kim S."/>
            <person name="Choi T."/>
            <person name="Kim D."/>
            <person name="Ryu S."/>
            <person name="Kim W."/>
        </authorList>
    </citation>
    <scope>NUCLEOTIDE SEQUENCE [LARGE SCALE GENOMIC DNA]</scope>
    <source>
        <tissue evidence="1">Muscle</tissue>
    </source>
</reference>
<comment type="caution">
    <text evidence="1">The sequence shown here is derived from an EMBL/GenBank/DDBJ whole genome shotgun (WGS) entry which is preliminary data.</text>
</comment>
<keyword evidence="2" id="KW-1185">Reference proteome</keyword>
<sequence length="60" mass="6630">MGGKFLSHRSDNSNTSFQIHFVKGTSNKAKKNHKLTVSQLTLPQAQLHFESGDVGVHVCH</sequence>
<dbReference type="Proteomes" id="UP000324222">
    <property type="component" value="Unassembled WGS sequence"/>
</dbReference>